<feature type="transmembrane region" description="Helical" evidence="5">
    <location>
        <begin position="75"/>
        <end position="95"/>
    </location>
</feature>
<protein>
    <submittedName>
        <fullName evidence="7">Integral membrane protein</fullName>
    </submittedName>
</protein>
<sequence length="168" mass="19357">MIVTRALSVFLRFAQFVCAAIVLGLVAYFLDKRNDNQWDGLLGRLVYTIVIAALSVLFSLVWLIPTASSMMHYPFDLLMCAAWFAVFGVLVVWLGDRETCGAVFSWGTIRFRNSYCGQWKATEAFSFLSAIFWFVSFLLGVYVYHKVSRRPVATDGAYRRRRWHRSRV</sequence>
<dbReference type="Pfam" id="PF01284">
    <property type="entry name" value="MARVEL"/>
    <property type="match status" value="1"/>
</dbReference>
<name>A0A9P9DXL4_9PLEO</name>
<keyword evidence="2 5" id="KW-0812">Transmembrane</keyword>
<dbReference type="OrthoDB" id="4074965at2759"/>
<evidence type="ECO:0000313" key="7">
    <source>
        <dbReference type="EMBL" id="KAH7126867.1"/>
    </source>
</evidence>
<evidence type="ECO:0000256" key="1">
    <source>
        <dbReference type="ARBA" id="ARBA00004141"/>
    </source>
</evidence>
<organism evidence="7 8">
    <name type="scientific">Dendryphion nanum</name>
    <dbReference type="NCBI Taxonomy" id="256645"/>
    <lineage>
        <taxon>Eukaryota</taxon>
        <taxon>Fungi</taxon>
        <taxon>Dikarya</taxon>
        <taxon>Ascomycota</taxon>
        <taxon>Pezizomycotina</taxon>
        <taxon>Dothideomycetes</taxon>
        <taxon>Pleosporomycetidae</taxon>
        <taxon>Pleosporales</taxon>
        <taxon>Torulaceae</taxon>
        <taxon>Dendryphion</taxon>
    </lineage>
</organism>
<comment type="caution">
    <text evidence="7">The sequence shown here is derived from an EMBL/GenBank/DDBJ whole genome shotgun (WGS) entry which is preliminary data.</text>
</comment>
<gene>
    <name evidence="7" type="ORF">B0J11DRAFT_579293</name>
</gene>
<evidence type="ECO:0000256" key="5">
    <source>
        <dbReference type="SAM" id="Phobius"/>
    </source>
</evidence>
<dbReference type="Proteomes" id="UP000700596">
    <property type="component" value="Unassembled WGS sequence"/>
</dbReference>
<feature type="transmembrane region" description="Helical" evidence="5">
    <location>
        <begin position="124"/>
        <end position="144"/>
    </location>
</feature>
<dbReference type="PANTHER" id="PTHR39608:SF1">
    <property type="entry name" value="INTEGRAL MEMBRANE PROTEIN (AFU_ORTHOLOGUE AFUA_5G08640)"/>
    <property type="match status" value="1"/>
</dbReference>
<keyword evidence="3 5" id="KW-1133">Transmembrane helix</keyword>
<evidence type="ECO:0000256" key="3">
    <source>
        <dbReference type="ARBA" id="ARBA00022989"/>
    </source>
</evidence>
<dbReference type="AlphaFoldDB" id="A0A9P9DXL4"/>
<dbReference type="EMBL" id="JAGMWT010000006">
    <property type="protein sequence ID" value="KAH7126867.1"/>
    <property type="molecule type" value="Genomic_DNA"/>
</dbReference>
<comment type="subcellular location">
    <subcellularLocation>
        <location evidence="1">Membrane</location>
        <topology evidence="1">Multi-pass membrane protein</topology>
    </subcellularLocation>
</comment>
<accession>A0A9P9DXL4</accession>
<feature type="transmembrane region" description="Helical" evidence="5">
    <location>
        <begin position="9"/>
        <end position="30"/>
    </location>
</feature>
<feature type="transmembrane region" description="Helical" evidence="5">
    <location>
        <begin position="42"/>
        <end position="63"/>
    </location>
</feature>
<reference evidence="7" key="1">
    <citation type="journal article" date="2021" name="Nat. Commun.">
        <title>Genetic determinants of endophytism in the Arabidopsis root mycobiome.</title>
        <authorList>
            <person name="Mesny F."/>
            <person name="Miyauchi S."/>
            <person name="Thiergart T."/>
            <person name="Pickel B."/>
            <person name="Atanasova L."/>
            <person name="Karlsson M."/>
            <person name="Huettel B."/>
            <person name="Barry K.W."/>
            <person name="Haridas S."/>
            <person name="Chen C."/>
            <person name="Bauer D."/>
            <person name="Andreopoulos W."/>
            <person name="Pangilinan J."/>
            <person name="LaButti K."/>
            <person name="Riley R."/>
            <person name="Lipzen A."/>
            <person name="Clum A."/>
            <person name="Drula E."/>
            <person name="Henrissat B."/>
            <person name="Kohler A."/>
            <person name="Grigoriev I.V."/>
            <person name="Martin F.M."/>
            <person name="Hacquard S."/>
        </authorList>
    </citation>
    <scope>NUCLEOTIDE SEQUENCE</scope>
    <source>
        <strain evidence="7">MPI-CAGE-CH-0243</strain>
    </source>
</reference>
<dbReference type="InterPro" id="IPR008253">
    <property type="entry name" value="Marvel"/>
</dbReference>
<evidence type="ECO:0000313" key="8">
    <source>
        <dbReference type="Proteomes" id="UP000700596"/>
    </source>
</evidence>
<dbReference type="PANTHER" id="PTHR39608">
    <property type="entry name" value="INTEGRAL MEMBRANE PROTEIN (AFU_ORTHOLOGUE AFUA_5G08640)"/>
    <property type="match status" value="1"/>
</dbReference>
<evidence type="ECO:0000259" key="6">
    <source>
        <dbReference type="Pfam" id="PF01284"/>
    </source>
</evidence>
<dbReference type="GO" id="GO:0016020">
    <property type="term" value="C:membrane"/>
    <property type="evidence" value="ECO:0007669"/>
    <property type="project" value="UniProtKB-SubCell"/>
</dbReference>
<evidence type="ECO:0000256" key="4">
    <source>
        <dbReference type="ARBA" id="ARBA00023136"/>
    </source>
</evidence>
<proteinExistence type="predicted"/>
<feature type="domain" description="MARVEL" evidence="6">
    <location>
        <begin position="8"/>
        <end position="139"/>
    </location>
</feature>
<keyword evidence="8" id="KW-1185">Reference proteome</keyword>
<evidence type="ECO:0000256" key="2">
    <source>
        <dbReference type="ARBA" id="ARBA00022692"/>
    </source>
</evidence>
<keyword evidence="4 5" id="KW-0472">Membrane</keyword>